<comment type="caution">
    <text evidence="2">The sequence shown here is derived from an EMBL/GenBank/DDBJ whole genome shotgun (WGS) entry which is preliminary data.</text>
</comment>
<feature type="signal peptide" evidence="1">
    <location>
        <begin position="1"/>
        <end position="21"/>
    </location>
</feature>
<name>A0AAE0HZR8_9PEZI</name>
<evidence type="ECO:0000313" key="2">
    <source>
        <dbReference type="EMBL" id="KAK3315958.1"/>
    </source>
</evidence>
<protein>
    <submittedName>
        <fullName evidence="2">Uncharacterized protein</fullName>
    </submittedName>
</protein>
<organism evidence="2 3">
    <name type="scientific">Apodospora peruviana</name>
    <dbReference type="NCBI Taxonomy" id="516989"/>
    <lineage>
        <taxon>Eukaryota</taxon>
        <taxon>Fungi</taxon>
        <taxon>Dikarya</taxon>
        <taxon>Ascomycota</taxon>
        <taxon>Pezizomycotina</taxon>
        <taxon>Sordariomycetes</taxon>
        <taxon>Sordariomycetidae</taxon>
        <taxon>Sordariales</taxon>
        <taxon>Lasiosphaeriaceae</taxon>
        <taxon>Apodospora</taxon>
    </lineage>
</organism>
<evidence type="ECO:0000313" key="3">
    <source>
        <dbReference type="Proteomes" id="UP001283341"/>
    </source>
</evidence>
<reference evidence="2" key="1">
    <citation type="journal article" date="2023" name="Mol. Phylogenet. Evol.">
        <title>Genome-scale phylogeny and comparative genomics of the fungal order Sordariales.</title>
        <authorList>
            <person name="Hensen N."/>
            <person name="Bonometti L."/>
            <person name="Westerberg I."/>
            <person name="Brannstrom I.O."/>
            <person name="Guillou S."/>
            <person name="Cros-Aarteil S."/>
            <person name="Calhoun S."/>
            <person name="Haridas S."/>
            <person name="Kuo A."/>
            <person name="Mondo S."/>
            <person name="Pangilinan J."/>
            <person name="Riley R."/>
            <person name="LaButti K."/>
            <person name="Andreopoulos B."/>
            <person name="Lipzen A."/>
            <person name="Chen C."/>
            <person name="Yan M."/>
            <person name="Daum C."/>
            <person name="Ng V."/>
            <person name="Clum A."/>
            <person name="Steindorff A."/>
            <person name="Ohm R.A."/>
            <person name="Martin F."/>
            <person name="Silar P."/>
            <person name="Natvig D.O."/>
            <person name="Lalanne C."/>
            <person name="Gautier V."/>
            <person name="Ament-Velasquez S.L."/>
            <person name="Kruys A."/>
            <person name="Hutchinson M.I."/>
            <person name="Powell A.J."/>
            <person name="Barry K."/>
            <person name="Miller A.N."/>
            <person name="Grigoriev I.V."/>
            <person name="Debuchy R."/>
            <person name="Gladieux P."/>
            <person name="Hiltunen Thoren M."/>
            <person name="Johannesson H."/>
        </authorList>
    </citation>
    <scope>NUCLEOTIDE SEQUENCE</scope>
    <source>
        <strain evidence="2">CBS 118394</strain>
    </source>
</reference>
<keyword evidence="3" id="KW-1185">Reference proteome</keyword>
<keyword evidence="1" id="KW-0732">Signal</keyword>
<evidence type="ECO:0000256" key="1">
    <source>
        <dbReference type="SAM" id="SignalP"/>
    </source>
</evidence>
<feature type="chain" id="PRO_5042006995" evidence="1">
    <location>
        <begin position="22"/>
        <end position="99"/>
    </location>
</feature>
<proteinExistence type="predicted"/>
<gene>
    <name evidence="2" type="ORF">B0H66DRAFT_604264</name>
</gene>
<dbReference type="EMBL" id="JAUEDM010000005">
    <property type="protein sequence ID" value="KAK3315958.1"/>
    <property type="molecule type" value="Genomic_DNA"/>
</dbReference>
<sequence length="99" mass="10672">MVSLTNVLVAIAAVAVSGVSAHTNCPQGRLLCGWVLHDGTYAYTRDELASAAQSQDDKFIYNSIYRCANDGLITWSTFCTGGDGHCQNIPAQNPDNFCR</sequence>
<dbReference type="AlphaFoldDB" id="A0AAE0HZR8"/>
<reference evidence="2" key="2">
    <citation type="submission" date="2023-06" db="EMBL/GenBank/DDBJ databases">
        <authorList>
            <consortium name="Lawrence Berkeley National Laboratory"/>
            <person name="Haridas S."/>
            <person name="Hensen N."/>
            <person name="Bonometti L."/>
            <person name="Westerberg I."/>
            <person name="Brannstrom I.O."/>
            <person name="Guillou S."/>
            <person name="Cros-Aarteil S."/>
            <person name="Calhoun S."/>
            <person name="Kuo A."/>
            <person name="Mondo S."/>
            <person name="Pangilinan J."/>
            <person name="Riley R."/>
            <person name="Labutti K."/>
            <person name="Andreopoulos B."/>
            <person name="Lipzen A."/>
            <person name="Chen C."/>
            <person name="Yanf M."/>
            <person name="Daum C."/>
            <person name="Ng V."/>
            <person name="Clum A."/>
            <person name="Steindorff A."/>
            <person name="Ohm R."/>
            <person name="Martin F."/>
            <person name="Silar P."/>
            <person name="Natvig D."/>
            <person name="Lalanne C."/>
            <person name="Gautier V."/>
            <person name="Ament-Velasquez S.L."/>
            <person name="Kruys A."/>
            <person name="Hutchinson M.I."/>
            <person name="Powell A.J."/>
            <person name="Barry K."/>
            <person name="Miller A.N."/>
            <person name="Grigoriev I.V."/>
            <person name="Debuchy R."/>
            <person name="Gladieux P."/>
            <person name="Thoren M.H."/>
            <person name="Johannesson H."/>
        </authorList>
    </citation>
    <scope>NUCLEOTIDE SEQUENCE</scope>
    <source>
        <strain evidence="2">CBS 118394</strain>
    </source>
</reference>
<accession>A0AAE0HZR8</accession>
<dbReference type="Proteomes" id="UP001283341">
    <property type="component" value="Unassembled WGS sequence"/>
</dbReference>